<dbReference type="Pfam" id="PF00582">
    <property type="entry name" value="Usp"/>
    <property type="match status" value="1"/>
</dbReference>
<dbReference type="InterPro" id="IPR006015">
    <property type="entry name" value="Universal_stress_UspA"/>
</dbReference>
<dbReference type="AlphaFoldDB" id="A0A3N5BBW7"/>
<reference evidence="3 4" key="1">
    <citation type="submission" date="2018-11" db="EMBL/GenBank/DDBJ databases">
        <title>Genomic Encyclopedia of Type Strains, Phase IV (KMG-IV): sequencing the most valuable type-strain genomes for metagenomic binning, comparative biology and taxonomic classification.</title>
        <authorList>
            <person name="Goeker M."/>
        </authorList>
    </citation>
    <scope>NUCLEOTIDE SEQUENCE [LARGE SCALE GENOMIC DNA]</scope>
    <source>
        <strain evidence="3 4">DSM 102936</strain>
    </source>
</reference>
<proteinExistence type="inferred from homology"/>
<comment type="similarity">
    <text evidence="1">Belongs to the universal stress protein A family.</text>
</comment>
<keyword evidence="4" id="KW-1185">Reference proteome</keyword>
<dbReference type="PRINTS" id="PR01438">
    <property type="entry name" value="UNVRSLSTRESS"/>
</dbReference>
<evidence type="ECO:0000259" key="2">
    <source>
        <dbReference type="Pfam" id="PF00582"/>
    </source>
</evidence>
<name>A0A3N5BBW7_9THEO</name>
<dbReference type="RefSeq" id="WP_123929958.1">
    <property type="nucleotide sequence ID" value="NZ_RKRE01000002.1"/>
</dbReference>
<dbReference type="InterPro" id="IPR014729">
    <property type="entry name" value="Rossmann-like_a/b/a_fold"/>
</dbReference>
<comment type="caution">
    <text evidence="3">The sequence shown here is derived from an EMBL/GenBank/DDBJ whole genome shotgun (WGS) entry which is preliminary data.</text>
</comment>
<sequence>MKVLVLFDGSDNAMRAVAFTSKLAQKAADLQVRILQVVELWETGAWGFLTLPEGKQEELIGKARDRAAEGLKRAESLLAEKGVPVESVILVGETIPEILEYAAQWQPDLIVMGSRGTGPIRELVLGGVCHKILQLAQYPVLVVK</sequence>
<dbReference type="PANTHER" id="PTHR46268">
    <property type="entry name" value="STRESS RESPONSE PROTEIN NHAX"/>
    <property type="match status" value="1"/>
</dbReference>
<dbReference type="Gene3D" id="3.40.50.620">
    <property type="entry name" value="HUPs"/>
    <property type="match status" value="1"/>
</dbReference>
<organism evidence="3 4">
    <name type="scientific">Thermodesulfitimonas autotrophica</name>
    <dbReference type="NCBI Taxonomy" id="1894989"/>
    <lineage>
        <taxon>Bacteria</taxon>
        <taxon>Bacillati</taxon>
        <taxon>Bacillota</taxon>
        <taxon>Clostridia</taxon>
        <taxon>Thermoanaerobacterales</taxon>
        <taxon>Thermoanaerobacteraceae</taxon>
        <taxon>Thermodesulfitimonas</taxon>
    </lineage>
</organism>
<dbReference type="SUPFAM" id="SSF52402">
    <property type="entry name" value="Adenine nucleotide alpha hydrolases-like"/>
    <property type="match status" value="1"/>
</dbReference>
<dbReference type="CDD" id="cd00293">
    <property type="entry name" value="USP-like"/>
    <property type="match status" value="1"/>
</dbReference>
<dbReference type="InterPro" id="IPR006016">
    <property type="entry name" value="UspA"/>
</dbReference>
<evidence type="ECO:0000313" key="3">
    <source>
        <dbReference type="EMBL" id="RPF47118.1"/>
    </source>
</evidence>
<accession>A0A3N5BBW7</accession>
<dbReference type="Proteomes" id="UP000282654">
    <property type="component" value="Unassembled WGS sequence"/>
</dbReference>
<evidence type="ECO:0000313" key="4">
    <source>
        <dbReference type="Proteomes" id="UP000282654"/>
    </source>
</evidence>
<evidence type="ECO:0000256" key="1">
    <source>
        <dbReference type="ARBA" id="ARBA00008791"/>
    </source>
</evidence>
<dbReference type="OrthoDB" id="152484at2"/>
<dbReference type="EMBL" id="RKRE01000002">
    <property type="protein sequence ID" value="RPF47118.1"/>
    <property type="molecule type" value="Genomic_DNA"/>
</dbReference>
<protein>
    <submittedName>
        <fullName evidence="3">Nucleotide-binding universal stress UspA family protein</fullName>
    </submittedName>
</protein>
<gene>
    <name evidence="3" type="ORF">EDD75_1393</name>
</gene>
<feature type="domain" description="UspA" evidence="2">
    <location>
        <begin position="2"/>
        <end position="144"/>
    </location>
</feature>
<dbReference type="PANTHER" id="PTHR46268:SF6">
    <property type="entry name" value="UNIVERSAL STRESS PROTEIN UP12"/>
    <property type="match status" value="1"/>
</dbReference>